<name>A0A6J6WSK0_9ZZZZ</name>
<protein>
    <submittedName>
        <fullName evidence="2">Unannotated protein</fullName>
    </submittedName>
</protein>
<gene>
    <name evidence="2" type="ORF">UFOPK2925_01134</name>
</gene>
<organism evidence="2">
    <name type="scientific">freshwater metagenome</name>
    <dbReference type="NCBI Taxonomy" id="449393"/>
    <lineage>
        <taxon>unclassified sequences</taxon>
        <taxon>metagenomes</taxon>
        <taxon>ecological metagenomes</taxon>
    </lineage>
</organism>
<dbReference type="AlphaFoldDB" id="A0A6J6WSK0"/>
<feature type="compositionally biased region" description="Low complexity" evidence="1">
    <location>
        <begin position="27"/>
        <end position="39"/>
    </location>
</feature>
<accession>A0A6J6WSK0</accession>
<sequence>MTPLTRPRNVAALAFVMLALAACASSKSSNNTSKPTSNTAIPTSTSASGAPTKFIADIWGDNWFALYVNGKLVGEDSVPITTQRSFNKERITFTATYPLTVAVLAKDYIQDASGLEYIGTPQQQIGDGGLIAQISDEASGRVVAATNGKWRTLVVQRAPLNPSCVASANPITDCEHESIATPDEWAAPSFDDALWPNVNVYTAEEVGAHGDYTMVTWDPSASLIWGSDLKIDNVLLMRAPTIARS</sequence>
<feature type="region of interest" description="Disordered" evidence="1">
    <location>
        <begin position="27"/>
        <end position="47"/>
    </location>
</feature>
<dbReference type="Gene3D" id="2.60.120.260">
    <property type="entry name" value="Galactose-binding domain-like"/>
    <property type="match status" value="1"/>
</dbReference>
<proteinExistence type="predicted"/>
<dbReference type="PROSITE" id="PS51257">
    <property type="entry name" value="PROKAR_LIPOPROTEIN"/>
    <property type="match status" value="1"/>
</dbReference>
<dbReference type="EMBL" id="CAEZZU010000179">
    <property type="protein sequence ID" value="CAB4786194.1"/>
    <property type="molecule type" value="Genomic_DNA"/>
</dbReference>
<reference evidence="2" key="1">
    <citation type="submission" date="2020-05" db="EMBL/GenBank/DDBJ databases">
        <authorList>
            <person name="Chiriac C."/>
            <person name="Salcher M."/>
            <person name="Ghai R."/>
            <person name="Kavagutti S V."/>
        </authorList>
    </citation>
    <scope>NUCLEOTIDE SEQUENCE</scope>
</reference>
<evidence type="ECO:0000313" key="2">
    <source>
        <dbReference type="EMBL" id="CAB4786194.1"/>
    </source>
</evidence>
<evidence type="ECO:0000256" key="1">
    <source>
        <dbReference type="SAM" id="MobiDB-lite"/>
    </source>
</evidence>